<gene>
    <name evidence="8" type="ORF">V6590_04290</name>
</gene>
<name>A0ABU8BRM8_9RHOB</name>
<proteinExistence type="inferred from homology"/>
<dbReference type="PROSITE" id="PS51257">
    <property type="entry name" value="PROKAR_LIPOPROTEIN"/>
    <property type="match status" value="1"/>
</dbReference>
<evidence type="ECO:0000259" key="7">
    <source>
        <dbReference type="Pfam" id="PF01435"/>
    </source>
</evidence>
<accession>A0ABU8BRM8</accession>
<dbReference type="PANTHER" id="PTHR22726:SF1">
    <property type="entry name" value="METALLOENDOPEPTIDASE OMA1, MITOCHONDRIAL"/>
    <property type="match status" value="1"/>
</dbReference>
<evidence type="ECO:0000256" key="4">
    <source>
        <dbReference type="ARBA" id="ARBA00022833"/>
    </source>
</evidence>
<feature type="domain" description="Peptidase M48" evidence="7">
    <location>
        <begin position="91"/>
        <end position="246"/>
    </location>
</feature>
<dbReference type="InterPro" id="IPR051156">
    <property type="entry name" value="Mito/Outer_Membr_Metalloprot"/>
</dbReference>
<evidence type="ECO:0000313" key="9">
    <source>
        <dbReference type="Proteomes" id="UP001431963"/>
    </source>
</evidence>
<evidence type="ECO:0000256" key="5">
    <source>
        <dbReference type="ARBA" id="ARBA00023049"/>
    </source>
</evidence>
<dbReference type="Proteomes" id="UP001431963">
    <property type="component" value="Unassembled WGS sequence"/>
</dbReference>
<protein>
    <submittedName>
        <fullName evidence="8">M48 family metallopeptidase</fullName>
    </submittedName>
</protein>
<evidence type="ECO:0000256" key="3">
    <source>
        <dbReference type="ARBA" id="ARBA00022801"/>
    </source>
</evidence>
<dbReference type="EMBL" id="JBALHR010000002">
    <property type="protein sequence ID" value="MEH7827359.1"/>
    <property type="molecule type" value="Genomic_DNA"/>
</dbReference>
<dbReference type="Pfam" id="PF01435">
    <property type="entry name" value="Peptidase_M48"/>
    <property type="match status" value="1"/>
</dbReference>
<sequence>MGLMRQDRAQRARAVVAAVLAAGMTAGCVPSTAPGLDPLPQPAVPVTRPGVPPVLPPAQAAQNFVSVVQRVEPVAEAICRERSRGRMNCDIEIVIDKRPNLPPNAFQTEDNLGRPVVGFTLSLIADARNADEIAFVLGHEAAHHISGHLPRQQQTATTGALLGTLLGQATGADPAALQQLQELGATVGARRFSKEFELEADALGAEIAFRAGYDPVRGAGFFARLPDPGDQFLGSHPPNAQRQAQVAAVVAQLRRSY</sequence>
<organism evidence="8 9">
    <name type="scientific">Gemmobacter denitrificans</name>
    <dbReference type="NCBI Taxonomy" id="3123040"/>
    <lineage>
        <taxon>Bacteria</taxon>
        <taxon>Pseudomonadati</taxon>
        <taxon>Pseudomonadota</taxon>
        <taxon>Alphaproteobacteria</taxon>
        <taxon>Rhodobacterales</taxon>
        <taxon>Paracoccaceae</taxon>
        <taxon>Gemmobacter</taxon>
    </lineage>
</organism>
<evidence type="ECO:0000256" key="2">
    <source>
        <dbReference type="ARBA" id="ARBA00022723"/>
    </source>
</evidence>
<dbReference type="PANTHER" id="PTHR22726">
    <property type="entry name" value="METALLOENDOPEPTIDASE OMA1"/>
    <property type="match status" value="1"/>
</dbReference>
<keyword evidence="9" id="KW-1185">Reference proteome</keyword>
<comment type="caution">
    <text evidence="8">The sequence shown here is derived from an EMBL/GenBank/DDBJ whole genome shotgun (WGS) entry which is preliminary data.</text>
</comment>
<evidence type="ECO:0000256" key="6">
    <source>
        <dbReference type="RuleBase" id="RU003983"/>
    </source>
</evidence>
<evidence type="ECO:0000256" key="1">
    <source>
        <dbReference type="ARBA" id="ARBA00022670"/>
    </source>
</evidence>
<keyword evidence="4 6" id="KW-0862">Zinc</keyword>
<evidence type="ECO:0000313" key="8">
    <source>
        <dbReference type="EMBL" id="MEH7827359.1"/>
    </source>
</evidence>
<comment type="similarity">
    <text evidence="6">Belongs to the peptidase M48 family.</text>
</comment>
<keyword evidence="1 6" id="KW-0645">Protease</keyword>
<keyword evidence="5 6" id="KW-0482">Metalloprotease</keyword>
<dbReference type="CDD" id="cd07324">
    <property type="entry name" value="M48C_Oma1-like"/>
    <property type="match status" value="1"/>
</dbReference>
<dbReference type="InterPro" id="IPR001915">
    <property type="entry name" value="Peptidase_M48"/>
</dbReference>
<dbReference type="Gene3D" id="3.30.2010.10">
    <property type="entry name" value="Metalloproteases ('zincins'), catalytic domain"/>
    <property type="match status" value="1"/>
</dbReference>
<dbReference type="RefSeq" id="WP_335420073.1">
    <property type="nucleotide sequence ID" value="NZ_JBALHR010000002.1"/>
</dbReference>
<reference evidence="8" key="1">
    <citation type="submission" date="2024-02" db="EMBL/GenBank/DDBJ databases">
        <title>Genome sequences of strain Gemmobacter sp. JM10B15.</title>
        <authorList>
            <person name="Zhang M."/>
        </authorList>
    </citation>
    <scope>NUCLEOTIDE SEQUENCE</scope>
    <source>
        <strain evidence="8">JM10B15</strain>
    </source>
</reference>
<comment type="cofactor">
    <cofactor evidence="6">
        <name>Zn(2+)</name>
        <dbReference type="ChEBI" id="CHEBI:29105"/>
    </cofactor>
    <text evidence="6">Binds 1 zinc ion per subunit.</text>
</comment>
<keyword evidence="2" id="KW-0479">Metal-binding</keyword>
<keyword evidence="3 6" id="KW-0378">Hydrolase</keyword>